<proteinExistence type="predicted"/>
<organism evidence="2 3">
    <name type="scientific">Sphingobacterium psychroaquaticum</name>
    <dbReference type="NCBI Taxonomy" id="561061"/>
    <lineage>
        <taxon>Bacteria</taxon>
        <taxon>Pseudomonadati</taxon>
        <taxon>Bacteroidota</taxon>
        <taxon>Sphingobacteriia</taxon>
        <taxon>Sphingobacteriales</taxon>
        <taxon>Sphingobacteriaceae</taxon>
        <taxon>Sphingobacterium</taxon>
    </lineage>
</organism>
<feature type="chain" id="PRO_5013321809" description="TerB family tellurite resistance protein" evidence="1">
    <location>
        <begin position="29"/>
        <end position="216"/>
    </location>
</feature>
<dbReference type="STRING" id="561061.SAMN05660862_0986"/>
<dbReference type="AlphaFoldDB" id="A0A1X7IM71"/>
<keyword evidence="1" id="KW-0732">Signal</keyword>
<evidence type="ECO:0008006" key="4">
    <source>
        <dbReference type="Google" id="ProtNLM"/>
    </source>
</evidence>
<protein>
    <recommendedName>
        <fullName evidence="4">TerB family tellurite resistance protein</fullName>
    </recommendedName>
</protein>
<evidence type="ECO:0000313" key="2">
    <source>
        <dbReference type="EMBL" id="SMG15686.1"/>
    </source>
</evidence>
<feature type="signal peptide" evidence="1">
    <location>
        <begin position="1"/>
        <end position="28"/>
    </location>
</feature>
<reference evidence="2 3" key="1">
    <citation type="submission" date="2017-04" db="EMBL/GenBank/DDBJ databases">
        <authorList>
            <person name="Afonso C.L."/>
            <person name="Miller P.J."/>
            <person name="Scott M.A."/>
            <person name="Spackman E."/>
            <person name="Goraichik I."/>
            <person name="Dimitrov K.M."/>
            <person name="Suarez D.L."/>
            <person name="Swayne D.E."/>
        </authorList>
    </citation>
    <scope>NUCLEOTIDE SEQUENCE [LARGE SCALE GENOMIC DNA]</scope>
    <source>
        <strain evidence="2 3">DSM 22418</strain>
    </source>
</reference>
<evidence type="ECO:0000256" key="1">
    <source>
        <dbReference type="SAM" id="SignalP"/>
    </source>
</evidence>
<evidence type="ECO:0000313" key="3">
    <source>
        <dbReference type="Proteomes" id="UP000192980"/>
    </source>
</evidence>
<dbReference type="EMBL" id="FXAU01000001">
    <property type="protein sequence ID" value="SMG15686.1"/>
    <property type="molecule type" value="Genomic_DNA"/>
</dbReference>
<accession>A0A1X7IM71</accession>
<name>A0A1X7IM71_9SPHI</name>
<gene>
    <name evidence="2" type="ORF">SAMN05660862_0986</name>
</gene>
<dbReference type="Proteomes" id="UP000192980">
    <property type="component" value="Unassembled WGS sequence"/>
</dbReference>
<sequence length="216" mass="25388">MKTETTKVWRVLLPFMLTAMFAPNFLSAQTFNEFFRQKSTQRKYLLEQIVALRTYASVAKRSYDIARDGLNIVRGFTSGELGLHDLFFSGLQTINPIVRNNPKIAEILAMQRTTAKLINNLRYPGQLRREQRDYLMNIKRNLIKECERNMDELLLITSADMTSMDDASRLEKLNTIHREATDKMLFARWLAEELETWRIVSQSEDKSLQKLRRLYD</sequence>
<keyword evidence="3" id="KW-1185">Reference proteome</keyword>